<keyword evidence="4" id="KW-0143">Chaperone</keyword>
<dbReference type="SUPFAM" id="SSF53067">
    <property type="entry name" value="Actin-like ATPase domain"/>
    <property type="match status" value="1"/>
</dbReference>
<evidence type="ECO:0000256" key="6">
    <source>
        <dbReference type="RuleBase" id="RU003322"/>
    </source>
</evidence>
<dbReference type="OrthoDB" id="5089326at2759"/>
<dbReference type="Gene3D" id="3.30.420.40">
    <property type="match status" value="3"/>
</dbReference>
<comment type="caution">
    <text evidence="8">The sequence shown here is derived from an EMBL/GenBank/DDBJ whole genome shotgun (WGS) entry which is preliminary data.</text>
</comment>
<dbReference type="PRINTS" id="PR00301">
    <property type="entry name" value="HEATSHOCK70"/>
</dbReference>
<evidence type="ECO:0000256" key="7">
    <source>
        <dbReference type="SAM" id="SignalP"/>
    </source>
</evidence>
<dbReference type="PANTHER" id="PTHR19375">
    <property type="entry name" value="HEAT SHOCK PROTEIN 70KDA"/>
    <property type="match status" value="1"/>
</dbReference>
<dbReference type="FunFam" id="3.30.30.30:FF:000005">
    <property type="entry name" value="Heat shock protein ssb1"/>
    <property type="match status" value="1"/>
</dbReference>
<dbReference type="Pfam" id="PF00012">
    <property type="entry name" value="HSP70"/>
    <property type="match status" value="2"/>
</dbReference>
<comment type="catalytic activity">
    <reaction evidence="5">
        <text>ATP + H2O = ADP + phosphate + H(+)</text>
        <dbReference type="Rhea" id="RHEA:13065"/>
        <dbReference type="ChEBI" id="CHEBI:15377"/>
        <dbReference type="ChEBI" id="CHEBI:15378"/>
        <dbReference type="ChEBI" id="CHEBI:30616"/>
        <dbReference type="ChEBI" id="CHEBI:43474"/>
        <dbReference type="ChEBI" id="CHEBI:456216"/>
        <dbReference type="EC" id="3.6.4.10"/>
    </reaction>
</comment>
<evidence type="ECO:0000313" key="9">
    <source>
        <dbReference type="Proteomes" id="UP000738349"/>
    </source>
</evidence>
<reference evidence="8" key="1">
    <citation type="journal article" date="2021" name="Nat. Commun.">
        <title>Genetic determinants of endophytism in the Arabidopsis root mycobiome.</title>
        <authorList>
            <person name="Mesny F."/>
            <person name="Miyauchi S."/>
            <person name="Thiergart T."/>
            <person name="Pickel B."/>
            <person name="Atanasova L."/>
            <person name="Karlsson M."/>
            <person name="Huettel B."/>
            <person name="Barry K.W."/>
            <person name="Haridas S."/>
            <person name="Chen C."/>
            <person name="Bauer D."/>
            <person name="Andreopoulos W."/>
            <person name="Pangilinan J."/>
            <person name="LaButti K."/>
            <person name="Riley R."/>
            <person name="Lipzen A."/>
            <person name="Clum A."/>
            <person name="Drula E."/>
            <person name="Henrissat B."/>
            <person name="Kohler A."/>
            <person name="Grigoriev I.V."/>
            <person name="Martin F.M."/>
            <person name="Hacquard S."/>
        </authorList>
    </citation>
    <scope>NUCLEOTIDE SEQUENCE</scope>
    <source>
        <strain evidence="8">MPI-CAGE-AT-0147</strain>
    </source>
</reference>
<dbReference type="SUPFAM" id="SSF100920">
    <property type="entry name" value="Heat shock protein 70kD (HSP70), peptide-binding domain"/>
    <property type="match status" value="1"/>
</dbReference>
<dbReference type="EMBL" id="JAGMUV010000018">
    <property type="protein sequence ID" value="KAH7128943.1"/>
    <property type="molecule type" value="Genomic_DNA"/>
</dbReference>
<evidence type="ECO:0000256" key="4">
    <source>
        <dbReference type="ARBA" id="ARBA00023186"/>
    </source>
</evidence>
<protein>
    <recommendedName>
        <fullName evidence="1">non-chaperonin molecular chaperone ATPase</fullName>
        <ecNumber evidence="1">3.6.4.10</ecNumber>
    </recommendedName>
</protein>
<evidence type="ECO:0000256" key="3">
    <source>
        <dbReference type="ARBA" id="ARBA00022840"/>
    </source>
</evidence>
<keyword evidence="8" id="KW-0346">Stress response</keyword>
<feature type="signal peptide" evidence="7">
    <location>
        <begin position="1"/>
        <end position="30"/>
    </location>
</feature>
<proteinExistence type="inferred from homology"/>
<dbReference type="GO" id="GO:0140662">
    <property type="term" value="F:ATP-dependent protein folding chaperone"/>
    <property type="evidence" value="ECO:0007669"/>
    <property type="project" value="InterPro"/>
</dbReference>
<organism evidence="8 9">
    <name type="scientific">Dactylonectria macrodidyma</name>
    <dbReference type="NCBI Taxonomy" id="307937"/>
    <lineage>
        <taxon>Eukaryota</taxon>
        <taxon>Fungi</taxon>
        <taxon>Dikarya</taxon>
        <taxon>Ascomycota</taxon>
        <taxon>Pezizomycotina</taxon>
        <taxon>Sordariomycetes</taxon>
        <taxon>Hypocreomycetidae</taxon>
        <taxon>Hypocreales</taxon>
        <taxon>Nectriaceae</taxon>
        <taxon>Dactylonectria</taxon>
    </lineage>
</organism>
<keyword evidence="3 6" id="KW-0067">ATP-binding</keyword>
<dbReference type="GO" id="GO:0005524">
    <property type="term" value="F:ATP binding"/>
    <property type="evidence" value="ECO:0007669"/>
    <property type="project" value="UniProtKB-KW"/>
</dbReference>
<dbReference type="InterPro" id="IPR043129">
    <property type="entry name" value="ATPase_NBD"/>
</dbReference>
<gene>
    <name evidence="8" type="ORF">EDB81DRAFT_728756</name>
</gene>
<sequence length="537" mass="59490">MMEKRPKFGSATMWALCFMCLLLCPVAMLCLPIGESQEAEGSYIGVEFGAMHGRVAMIRDEKIDILPAELTSRFSPSYIAFTDNGTLFGEAAKIHSKIDPKNTVFGIRHLIGRNFSEIESRVEHLPFKVISKADRPLIEIDLASGRRHYTPDDLYSLILKKTKETAEEYLGSKISNGVMTIPTSFGDDQRDATKNAAAQAGLHIDRLMLEPVAAGVDHETDYNYDERIYLVYCLNDDALSLHIMESDQGVWETLATVNDIVLAGDGYGGGAEGFRHELVDDQLELGNMDNPAAFDKLNAVSTTDAIFRNSLPSIERLLKSLNLKKDKIEDLILVGTSNHIAKLQPLLEEYLGINASNGSAPPDSHVVAATKMARILFSEEIEECVPWFLEVTSLSLGIETAEGIVTTIVRRNTPIPTRKTKIFSTATNNQTSISVRVYQGERALARDNFFLGELEFPVSPTFPGVPAVKVAFEFDANHVLRVVAQDIKTGRAEAIHILDLVRWQDPDMIEFLVLQAEDHHEGDSALRQLLPETNSVL</sequence>
<keyword evidence="9" id="KW-1185">Reference proteome</keyword>
<dbReference type="Gene3D" id="3.30.30.30">
    <property type="match status" value="1"/>
</dbReference>
<evidence type="ECO:0000256" key="5">
    <source>
        <dbReference type="ARBA" id="ARBA00048056"/>
    </source>
</evidence>
<comment type="similarity">
    <text evidence="6">Belongs to the heat shock protein 70 family.</text>
</comment>
<evidence type="ECO:0000256" key="1">
    <source>
        <dbReference type="ARBA" id="ARBA00012554"/>
    </source>
</evidence>
<dbReference type="EC" id="3.6.4.10" evidence="1"/>
<keyword evidence="2 6" id="KW-0547">Nucleotide-binding</keyword>
<evidence type="ECO:0000313" key="8">
    <source>
        <dbReference type="EMBL" id="KAH7128943.1"/>
    </source>
</evidence>
<evidence type="ECO:0000256" key="2">
    <source>
        <dbReference type="ARBA" id="ARBA00022741"/>
    </source>
</evidence>
<dbReference type="Proteomes" id="UP000738349">
    <property type="component" value="Unassembled WGS sequence"/>
</dbReference>
<accession>A0A9P9INE5</accession>
<keyword evidence="7" id="KW-0732">Signal</keyword>
<name>A0A9P9INE5_9HYPO</name>
<dbReference type="InterPro" id="IPR013126">
    <property type="entry name" value="Hsp_70_fam"/>
</dbReference>
<dbReference type="Gene3D" id="2.60.34.10">
    <property type="entry name" value="Substrate Binding Domain Of DNAk, Chain A, domain 1"/>
    <property type="match status" value="1"/>
</dbReference>
<dbReference type="AlphaFoldDB" id="A0A9P9INE5"/>
<dbReference type="InterPro" id="IPR029047">
    <property type="entry name" value="HSP70_peptide-bd_sf"/>
</dbReference>
<feature type="chain" id="PRO_5040478308" description="non-chaperonin molecular chaperone ATPase" evidence="7">
    <location>
        <begin position="31"/>
        <end position="537"/>
    </location>
</feature>